<dbReference type="Pfam" id="PF21355">
    <property type="entry name" value="TRAF-mep_MATH"/>
    <property type="match status" value="1"/>
</dbReference>
<accession>A0AAQ4DVC1</accession>
<dbReference type="Gene3D" id="2.60.210.10">
    <property type="entry name" value="Apoptosis, Tumor Necrosis Factor Receptor Associated Protein 2, Chain A"/>
    <property type="match status" value="1"/>
</dbReference>
<dbReference type="SUPFAM" id="SSF57850">
    <property type="entry name" value="RING/U-box"/>
    <property type="match status" value="1"/>
</dbReference>
<evidence type="ECO:0000256" key="2">
    <source>
        <dbReference type="ARBA" id="ARBA00022771"/>
    </source>
</evidence>
<proteinExistence type="predicted"/>
<name>A0AAQ4DVC1_AMBAM</name>
<organism evidence="5 6">
    <name type="scientific">Amblyomma americanum</name>
    <name type="common">Lone star tick</name>
    <dbReference type="NCBI Taxonomy" id="6943"/>
    <lineage>
        <taxon>Eukaryota</taxon>
        <taxon>Metazoa</taxon>
        <taxon>Ecdysozoa</taxon>
        <taxon>Arthropoda</taxon>
        <taxon>Chelicerata</taxon>
        <taxon>Arachnida</taxon>
        <taxon>Acari</taxon>
        <taxon>Parasitiformes</taxon>
        <taxon>Ixodida</taxon>
        <taxon>Ixodoidea</taxon>
        <taxon>Ixodidae</taxon>
        <taxon>Amblyomminae</taxon>
        <taxon>Amblyomma</taxon>
    </lineage>
</organism>
<gene>
    <name evidence="5" type="ORF">V5799_006808</name>
</gene>
<keyword evidence="6" id="KW-1185">Reference proteome</keyword>
<keyword evidence="1" id="KW-0479">Metal-binding</keyword>
<dbReference type="AlphaFoldDB" id="A0AAQ4DVC1"/>
<evidence type="ECO:0000313" key="5">
    <source>
        <dbReference type="EMBL" id="KAK8766411.1"/>
    </source>
</evidence>
<sequence>MATPGPRYTLVGFSTELDWRPLRFAAPKNPFCVCVACGLVRPVTASLPCKHILCGSCYEQSAQGDERVCPLDGQQCLDKDVSLQLIPIDELRGTEVRCWNEQAGCEAVMAASHLTPVLCTDVHAHLRSECSNAVLSSSPSGQRKPDNKIENVTLTSITELLDQRTALIISGLERIIDDHRIQNQKLSEVHSSIEALRDAEREEFAQTSRHSRNYSARNAADHTCAAQRDVAQSMSEPSGSVRVVCRRLSKLEAALGRRMKTGSARIRGDVARNATRIDTMRSELLKASREALYYIACVIAQTSINRALYRFTVNEIGQLQAKVAMHGSALFLSRRIYLRGYLMSPGVHLVKQMGSASLQASILLHMGENDDYLEWPLRMAVKFSAVHPDSGAEWVDSFMLPECGVVFGHRAPQNEPGFSKSAPSFLLSELQRDGFVKDDRLLLKYELI</sequence>
<dbReference type="Proteomes" id="UP001321473">
    <property type="component" value="Unassembled WGS sequence"/>
</dbReference>
<dbReference type="EMBL" id="JARKHS020026368">
    <property type="protein sequence ID" value="KAK8766411.1"/>
    <property type="molecule type" value="Genomic_DNA"/>
</dbReference>
<protein>
    <recommendedName>
        <fullName evidence="4">TRAF1-6 MATH domain-containing protein</fullName>
    </recommendedName>
</protein>
<dbReference type="SUPFAM" id="SSF49599">
    <property type="entry name" value="TRAF domain-like"/>
    <property type="match status" value="1"/>
</dbReference>
<dbReference type="PANTHER" id="PTHR10131:SF138">
    <property type="entry name" value="RE66324P"/>
    <property type="match status" value="1"/>
</dbReference>
<dbReference type="GO" id="GO:0009898">
    <property type="term" value="C:cytoplasmic side of plasma membrane"/>
    <property type="evidence" value="ECO:0007669"/>
    <property type="project" value="TreeGrafter"/>
</dbReference>
<dbReference type="InterPro" id="IPR017907">
    <property type="entry name" value="Znf_RING_CS"/>
</dbReference>
<evidence type="ECO:0000313" key="6">
    <source>
        <dbReference type="Proteomes" id="UP001321473"/>
    </source>
</evidence>
<feature type="domain" description="TRAF1-6 MATH" evidence="4">
    <location>
        <begin position="339"/>
        <end position="444"/>
    </location>
</feature>
<comment type="caution">
    <text evidence="5">The sequence shown here is derived from an EMBL/GenBank/DDBJ whole genome shotgun (WGS) entry which is preliminary data.</text>
</comment>
<keyword evidence="2" id="KW-0863">Zinc-finger</keyword>
<dbReference type="Gene3D" id="3.30.40.10">
    <property type="entry name" value="Zinc/RING finger domain, C3HC4 (zinc finger)"/>
    <property type="match status" value="1"/>
</dbReference>
<dbReference type="InterPro" id="IPR049342">
    <property type="entry name" value="TRAF1-6_MATH_dom"/>
</dbReference>
<dbReference type="GO" id="GO:0008270">
    <property type="term" value="F:zinc ion binding"/>
    <property type="evidence" value="ECO:0007669"/>
    <property type="project" value="UniProtKB-KW"/>
</dbReference>
<evidence type="ECO:0000259" key="4">
    <source>
        <dbReference type="Pfam" id="PF21355"/>
    </source>
</evidence>
<reference evidence="5 6" key="1">
    <citation type="journal article" date="2023" name="Arcadia Sci">
        <title>De novo assembly of a long-read Amblyomma americanum tick genome.</title>
        <authorList>
            <person name="Chou S."/>
            <person name="Poskanzer K.E."/>
            <person name="Rollins M."/>
            <person name="Thuy-Boun P.S."/>
        </authorList>
    </citation>
    <scope>NUCLEOTIDE SEQUENCE [LARGE SCALE GENOMIC DNA]</scope>
    <source>
        <strain evidence="5">F_SG_1</strain>
        <tissue evidence="5">Salivary glands</tissue>
    </source>
</reference>
<evidence type="ECO:0000256" key="3">
    <source>
        <dbReference type="ARBA" id="ARBA00022833"/>
    </source>
</evidence>
<dbReference type="PANTHER" id="PTHR10131">
    <property type="entry name" value="TNF RECEPTOR ASSOCIATED FACTOR"/>
    <property type="match status" value="1"/>
</dbReference>
<dbReference type="GO" id="GO:0005164">
    <property type="term" value="F:tumor necrosis factor receptor binding"/>
    <property type="evidence" value="ECO:0007669"/>
    <property type="project" value="TreeGrafter"/>
</dbReference>
<dbReference type="InterPro" id="IPR013083">
    <property type="entry name" value="Znf_RING/FYVE/PHD"/>
</dbReference>
<dbReference type="PROSITE" id="PS00518">
    <property type="entry name" value="ZF_RING_1"/>
    <property type="match status" value="1"/>
</dbReference>
<dbReference type="InterPro" id="IPR008974">
    <property type="entry name" value="TRAF-like"/>
</dbReference>
<keyword evidence="3" id="KW-0862">Zinc</keyword>
<evidence type="ECO:0000256" key="1">
    <source>
        <dbReference type="ARBA" id="ARBA00022723"/>
    </source>
</evidence>
<dbReference type="GO" id="GO:0043122">
    <property type="term" value="P:regulation of canonical NF-kappaB signal transduction"/>
    <property type="evidence" value="ECO:0007669"/>
    <property type="project" value="TreeGrafter"/>
</dbReference>